<dbReference type="FunFam" id="2.10.110.10:FF:000113">
    <property type="entry name" value="LIM domain-containing protein"/>
    <property type="match status" value="1"/>
</dbReference>
<feature type="compositionally biased region" description="Polar residues" evidence="4">
    <location>
        <begin position="314"/>
        <end position="328"/>
    </location>
</feature>
<reference evidence="6 7" key="1">
    <citation type="submission" date="2017-10" db="EMBL/GenBank/DDBJ databases">
        <title>Comparative genomics in systemic dimorphic fungi from Ajellomycetaceae.</title>
        <authorList>
            <person name="Munoz J.F."/>
            <person name="Mcewen J.G."/>
            <person name="Clay O.K."/>
            <person name="Cuomo C.A."/>
        </authorList>
    </citation>
    <scope>NUCLEOTIDE SEQUENCE [LARGE SCALE GENOMIC DNA]</scope>
    <source>
        <strain evidence="6 7">UAMH7299</strain>
    </source>
</reference>
<dbReference type="FunFam" id="2.10.110.10:FF:000127">
    <property type="entry name" value="LIM domain protein"/>
    <property type="match status" value="1"/>
</dbReference>
<feature type="compositionally biased region" description="Polar residues" evidence="4">
    <location>
        <begin position="67"/>
        <end position="85"/>
    </location>
</feature>
<evidence type="ECO:0000256" key="3">
    <source>
        <dbReference type="PROSITE-ProRule" id="PRU00125"/>
    </source>
</evidence>
<evidence type="ECO:0000313" key="6">
    <source>
        <dbReference type="EMBL" id="PGH12350.1"/>
    </source>
</evidence>
<feature type="compositionally biased region" description="Basic residues" evidence="4">
    <location>
        <begin position="1"/>
        <end position="11"/>
    </location>
</feature>
<evidence type="ECO:0000256" key="4">
    <source>
        <dbReference type="SAM" id="MobiDB-lite"/>
    </source>
</evidence>
<dbReference type="SMART" id="SM00132">
    <property type="entry name" value="LIM"/>
    <property type="match status" value="3"/>
</dbReference>
<dbReference type="PANTHER" id="PTHR24216">
    <property type="entry name" value="PAXILLIN-RELATED"/>
    <property type="match status" value="1"/>
</dbReference>
<feature type="compositionally biased region" description="Low complexity" evidence="4">
    <location>
        <begin position="543"/>
        <end position="555"/>
    </location>
</feature>
<protein>
    <recommendedName>
        <fullName evidence="5">LIM zinc-binding domain-containing protein</fullName>
    </recommendedName>
</protein>
<dbReference type="PANTHER" id="PTHR24216:SF8">
    <property type="entry name" value="PAXILLIN, ISOFORM F"/>
    <property type="match status" value="1"/>
</dbReference>
<keyword evidence="2 3" id="KW-0862">Zinc</keyword>
<feature type="compositionally biased region" description="Polar residues" evidence="4">
    <location>
        <begin position="350"/>
        <end position="368"/>
    </location>
</feature>
<dbReference type="STRING" id="1447883.A0A2B7XTN1"/>
<dbReference type="PROSITE" id="PS50023">
    <property type="entry name" value="LIM_DOMAIN_2"/>
    <property type="match status" value="3"/>
</dbReference>
<dbReference type="GO" id="GO:0046872">
    <property type="term" value="F:metal ion binding"/>
    <property type="evidence" value="ECO:0007669"/>
    <property type="project" value="UniProtKB-KW"/>
</dbReference>
<feature type="domain" description="LIM zinc-binding" evidence="5">
    <location>
        <begin position="746"/>
        <end position="806"/>
    </location>
</feature>
<dbReference type="GO" id="GO:0030695">
    <property type="term" value="F:GTPase regulator activity"/>
    <property type="evidence" value="ECO:0007669"/>
    <property type="project" value="UniProtKB-ARBA"/>
</dbReference>
<dbReference type="FunFam" id="2.10.110.10:FF:000077">
    <property type="entry name" value="LIM domain protein"/>
    <property type="match status" value="1"/>
</dbReference>
<gene>
    <name evidence="6" type="ORF">AJ80_06760</name>
</gene>
<name>A0A2B7XTN1_POLH7</name>
<evidence type="ECO:0000256" key="2">
    <source>
        <dbReference type="ARBA" id="ARBA00022833"/>
    </source>
</evidence>
<feature type="region of interest" description="Disordered" evidence="4">
    <location>
        <begin position="423"/>
        <end position="596"/>
    </location>
</feature>
<feature type="compositionally biased region" description="Polar residues" evidence="4">
    <location>
        <begin position="531"/>
        <end position="542"/>
    </location>
</feature>
<proteinExistence type="predicted"/>
<evidence type="ECO:0000256" key="1">
    <source>
        <dbReference type="ARBA" id="ARBA00022723"/>
    </source>
</evidence>
<feature type="domain" description="LIM zinc-binding" evidence="5">
    <location>
        <begin position="685"/>
        <end position="745"/>
    </location>
</feature>
<feature type="compositionally biased region" description="Basic and acidic residues" evidence="4">
    <location>
        <begin position="423"/>
        <end position="443"/>
    </location>
</feature>
<feature type="region of interest" description="Disordered" evidence="4">
    <location>
        <begin position="1"/>
        <end position="150"/>
    </location>
</feature>
<dbReference type="SUPFAM" id="SSF57716">
    <property type="entry name" value="Glucocorticoid receptor-like (DNA-binding domain)"/>
    <property type="match status" value="2"/>
</dbReference>
<evidence type="ECO:0000313" key="7">
    <source>
        <dbReference type="Proteomes" id="UP000224634"/>
    </source>
</evidence>
<sequence length="822" mass="89903">MSHSLRIKNRKVSPPQPSYMSEKQVADYLSDLRSNRPPRPNGSRPLPTKIADSNVDLRPDMPPRASSALSNTRPSYTTAQSTPSAETFPRSASALSHHRRDSEASSGSGGFTYAQEPEGYGLRRALSPTPSIALSARSPSVATYRERGDRWLEREEARSIRNAMEEMDIMDEERQLYDAAQAEAVELVKDHQANGFPQKNPHAAYNNPELSFANRYRQHLEKGNHSRSQSLGGYGDSNGSLARPEGYRSASDSSTGSYVDFQSRFQAEQLEEHRKSVGVPDDGSTISVRKNGTLRRKGKVNFALPDDTAPVPQRQGSGQRVRTASGDSSKGVFRNPEDFIYEEPEETNSKNDTPANGSLRSVLTSKPRNSLPRGARPLPDRSATEPAGKRPSVFDIHKNPPSRSRNPFYRSNAALVTDIAADVPKDDPVPTKNGIEIRSDDIRAATAMRRKDRSAKLPMPTAVSDRPGRPIVSFDPAWKPQEDKADDTPKYSPRNSLGRDSPRPSSRENAKTSASTPSIPKINVSDEPTVPSITIASEDSTNPSISISAAPPAISEMKPVGDQKPRPLPSPASSGVKSKDFANSRPSKGSRPSWFSPYTRTGVPTATCASCALPISGRIVTASKVRLHPECFTCHHCNTALECVAFYQEAAPKRTERLAATDPADEAAKSPRFYCHLDFHELFSPRCKSCKTPIEGEVIIACGAEWHVGHFFCAECGDPFSPTTPFVEKEGYAWCVNCHSRRTANKCRGCKKPVLDELVVSALGAQWHDHCFVCNECGDGFGPEGRFFVKQGPPKVSSKGRQIGGPVEFAVCEGCEGRRLKA</sequence>
<evidence type="ECO:0000259" key="5">
    <source>
        <dbReference type="PROSITE" id="PS50023"/>
    </source>
</evidence>
<comment type="caution">
    <text evidence="6">The sequence shown here is derived from an EMBL/GenBank/DDBJ whole genome shotgun (WGS) entry which is preliminary data.</text>
</comment>
<accession>A0A2B7XTN1</accession>
<dbReference type="Proteomes" id="UP000224634">
    <property type="component" value="Unassembled WGS sequence"/>
</dbReference>
<organism evidence="6 7">
    <name type="scientific">Polytolypa hystricis (strain UAMH7299)</name>
    <dbReference type="NCBI Taxonomy" id="1447883"/>
    <lineage>
        <taxon>Eukaryota</taxon>
        <taxon>Fungi</taxon>
        <taxon>Dikarya</taxon>
        <taxon>Ascomycota</taxon>
        <taxon>Pezizomycotina</taxon>
        <taxon>Eurotiomycetes</taxon>
        <taxon>Eurotiomycetidae</taxon>
        <taxon>Onygenales</taxon>
        <taxon>Onygenales incertae sedis</taxon>
        <taxon>Polytolypa</taxon>
    </lineage>
</organism>
<feature type="region of interest" description="Disordered" evidence="4">
    <location>
        <begin position="221"/>
        <end position="256"/>
    </location>
</feature>
<dbReference type="OrthoDB" id="15567at2759"/>
<feature type="compositionally biased region" description="Polar residues" evidence="4">
    <location>
        <begin position="128"/>
        <end position="141"/>
    </location>
</feature>
<dbReference type="EMBL" id="PDNA01000119">
    <property type="protein sequence ID" value="PGH12350.1"/>
    <property type="molecule type" value="Genomic_DNA"/>
</dbReference>
<dbReference type="PROSITE" id="PS00478">
    <property type="entry name" value="LIM_DOMAIN_1"/>
    <property type="match status" value="1"/>
</dbReference>
<dbReference type="Pfam" id="PF00412">
    <property type="entry name" value="LIM"/>
    <property type="match status" value="3"/>
</dbReference>
<dbReference type="AlphaFoldDB" id="A0A2B7XTN1"/>
<feature type="region of interest" description="Disordered" evidence="4">
    <location>
        <begin position="271"/>
        <end position="408"/>
    </location>
</feature>
<keyword evidence="7" id="KW-1185">Reference proteome</keyword>
<keyword evidence="1 3" id="KW-0479">Metal-binding</keyword>
<dbReference type="InterPro" id="IPR001781">
    <property type="entry name" value="Znf_LIM"/>
</dbReference>
<dbReference type="Gene3D" id="2.10.110.10">
    <property type="entry name" value="Cysteine Rich Protein"/>
    <property type="match status" value="3"/>
</dbReference>
<keyword evidence="3" id="KW-0440">LIM domain</keyword>
<feature type="compositionally biased region" description="Basic and acidic residues" evidence="4">
    <location>
        <begin position="480"/>
        <end position="489"/>
    </location>
</feature>
<feature type="compositionally biased region" description="Basic and acidic residues" evidence="4">
    <location>
        <begin position="500"/>
        <end position="510"/>
    </location>
</feature>
<dbReference type="CDD" id="cd08368">
    <property type="entry name" value="LIM"/>
    <property type="match status" value="1"/>
</dbReference>
<feature type="domain" description="LIM zinc-binding" evidence="5">
    <location>
        <begin position="606"/>
        <end position="665"/>
    </location>
</feature>